<name>A0ABW3D112_9FLAO</name>
<keyword evidence="3" id="KW-1185">Reference proteome</keyword>
<organism evidence="2 3">
    <name type="scientific">Sungkyunkwania multivorans</name>
    <dbReference type="NCBI Taxonomy" id="1173618"/>
    <lineage>
        <taxon>Bacteria</taxon>
        <taxon>Pseudomonadati</taxon>
        <taxon>Bacteroidota</taxon>
        <taxon>Flavobacteriia</taxon>
        <taxon>Flavobacteriales</taxon>
        <taxon>Flavobacteriaceae</taxon>
        <taxon>Sungkyunkwania</taxon>
    </lineage>
</organism>
<dbReference type="Gene3D" id="2.40.160.50">
    <property type="entry name" value="membrane protein fhac: a member of the omp85/tpsb transporter family"/>
    <property type="match status" value="1"/>
</dbReference>
<dbReference type="Gene3D" id="3.10.20.310">
    <property type="entry name" value="membrane protein fhac"/>
    <property type="match status" value="1"/>
</dbReference>
<gene>
    <name evidence="2" type="ORF">ACFQ1M_15190</name>
</gene>
<dbReference type="Proteomes" id="UP001596978">
    <property type="component" value="Unassembled WGS sequence"/>
</dbReference>
<reference evidence="3" key="1">
    <citation type="journal article" date="2019" name="Int. J. Syst. Evol. Microbiol.">
        <title>The Global Catalogue of Microorganisms (GCM) 10K type strain sequencing project: providing services to taxonomists for standard genome sequencing and annotation.</title>
        <authorList>
            <consortium name="The Broad Institute Genomics Platform"/>
            <consortium name="The Broad Institute Genome Sequencing Center for Infectious Disease"/>
            <person name="Wu L."/>
            <person name="Ma J."/>
        </authorList>
    </citation>
    <scope>NUCLEOTIDE SEQUENCE [LARGE SCALE GENOMIC DNA]</scope>
    <source>
        <strain evidence="3">CCUG 62952</strain>
    </source>
</reference>
<dbReference type="EMBL" id="JBHTJH010000017">
    <property type="protein sequence ID" value="MFD0863560.1"/>
    <property type="molecule type" value="Genomic_DNA"/>
</dbReference>
<accession>A0ABW3D112</accession>
<evidence type="ECO:0000313" key="3">
    <source>
        <dbReference type="Proteomes" id="UP001596978"/>
    </source>
</evidence>
<dbReference type="Pfam" id="PF07244">
    <property type="entry name" value="POTRA"/>
    <property type="match status" value="1"/>
</dbReference>
<evidence type="ECO:0000313" key="2">
    <source>
        <dbReference type="EMBL" id="MFD0863560.1"/>
    </source>
</evidence>
<protein>
    <submittedName>
        <fullName evidence="2">POTRA domain-containing protein</fullName>
    </submittedName>
</protein>
<proteinExistence type="predicted"/>
<comment type="caution">
    <text evidence="2">The sequence shown here is derived from an EMBL/GenBank/DDBJ whole genome shotgun (WGS) entry which is preliminary data.</text>
</comment>
<feature type="domain" description="POTRA" evidence="1">
    <location>
        <begin position="4"/>
        <end position="45"/>
    </location>
</feature>
<dbReference type="InterPro" id="IPR010827">
    <property type="entry name" value="BamA/TamA_POTRA"/>
</dbReference>
<dbReference type="RefSeq" id="WP_386410896.1">
    <property type="nucleotide sequence ID" value="NZ_JBHTJH010000017.1"/>
</dbReference>
<sequence>MVYDVKVQGNKKMKASFVKKLAKVKPGHVLDSMKLEEDIAKLKRLPGVSHAYYQVFYSHDDLYNVFYNIEENFTIIPSINFWTVNDQDLAYKLGIYDFNFLGRNIAFGGFYQNNGFDSYGVNFRAPYLFSNKWGLSVNHQNWTSQEPLFFNGGTAQYKYSNTSFETLALYEWNFKNNFQLGVNYFKETYDYLEGLTAPEVPQFLKLNKWMVKFVYQYDDLDYFYQYVDGFKSTLFAQYVTSENDFQKNFLIGWNDFLYFDRVGAKGNWANRLRFGVSSNDDSPFAPFSVDNNLNIRGVGNIIDRGTAALVLNTEYRYTLIEKGWFVMQGNAFVDAGTWRNPGGDFNDFWDDENFRVYPGIGLRFIHKNIFNAIFRIDYGYGITQDASRGIVFGIGQYF</sequence>
<evidence type="ECO:0000259" key="1">
    <source>
        <dbReference type="Pfam" id="PF07244"/>
    </source>
</evidence>